<gene>
    <name evidence="2" type="ORF">FHS60_002193</name>
</gene>
<dbReference type="PANTHER" id="PTHR33498">
    <property type="entry name" value="TRANSPOSASE FOR INSERTION SEQUENCE ELEMENT IS1557"/>
    <property type="match status" value="1"/>
</dbReference>
<accession>A0A7W5UJK2</accession>
<dbReference type="PANTHER" id="PTHR33498:SF1">
    <property type="entry name" value="TRANSPOSASE FOR INSERTION SEQUENCE ELEMENT IS1557"/>
    <property type="match status" value="1"/>
</dbReference>
<dbReference type="InterPro" id="IPR047951">
    <property type="entry name" value="Transpos_ISL3"/>
</dbReference>
<protein>
    <submittedName>
        <fullName evidence="2">Transposase</fullName>
    </submittedName>
</protein>
<organism evidence="2 3">
    <name type="scientific">Alloprevotella rava</name>
    <dbReference type="NCBI Taxonomy" id="671218"/>
    <lineage>
        <taxon>Bacteria</taxon>
        <taxon>Pseudomonadati</taxon>
        <taxon>Bacteroidota</taxon>
        <taxon>Bacteroidia</taxon>
        <taxon>Bacteroidales</taxon>
        <taxon>Prevotellaceae</taxon>
        <taxon>Alloprevotella</taxon>
    </lineage>
</organism>
<evidence type="ECO:0000313" key="3">
    <source>
        <dbReference type="Proteomes" id="UP000541425"/>
    </source>
</evidence>
<feature type="domain" description="Transposase IS204/IS1001/IS1096/IS1165 DDE" evidence="1">
    <location>
        <begin position="2"/>
        <end position="63"/>
    </location>
</feature>
<dbReference type="RefSeq" id="WP_183698167.1">
    <property type="nucleotide sequence ID" value="NZ_JACICA010000022.1"/>
</dbReference>
<dbReference type="EMBL" id="JACICA010000022">
    <property type="protein sequence ID" value="MBB3703696.1"/>
    <property type="molecule type" value="Genomic_DNA"/>
</dbReference>
<name>A0A7W5UJK2_9BACT</name>
<comment type="caution">
    <text evidence="2">The sequence shown here is derived from an EMBL/GenBank/DDBJ whole genome shotgun (WGS) entry which is preliminary data.</text>
</comment>
<proteinExistence type="predicted"/>
<dbReference type="AlphaFoldDB" id="A0A7W5UJK2"/>
<sequence length="77" mass="8847">ERAKETKLTPFIKVANTIKAKRSGILAWYDAPVTNAMLEGINNKIKVMKRRAYGYRDEQYFKLLLMGLKDNTNAIRG</sequence>
<dbReference type="InterPro" id="IPR002560">
    <property type="entry name" value="Transposase_DDE"/>
</dbReference>
<evidence type="ECO:0000313" key="2">
    <source>
        <dbReference type="EMBL" id="MBB3703696.1"/>
    </source>
</evidence>
<feature type="non-terminal residue" evidence="2">
    <location>
        <position position="1"/>
    </location>
</feature>
<dbReference type="Pfam" id="PF01610">
    <property type="entry name" value="DDE_Tnp_ISL3"/>
    <property type="match status" value="1"/>
</dbReference>
<reference evidence="2 3" key="1">
    <citation type="submission" date="2020-08" db="EMBL/GenBank/DDBJ databases">
        <title>Genomic Encyclopedia of Type Strains, Phase IV (KMG-IV): sequencing the most valuable type-strain genomes for metagenomic binning, comparative biology and taxonomic classification.</title>
        <authorList>
            <person name="Goeker M."/>
        </authorList>
    </citation>
    <scope>NUCLEOTIDE SEQUENCE [LARGE SCALE GENOMIC DNA]</scope>
    <source>
        <strain evidence="2 3">DSM 22548</strain>
    </source>
</reference>
<dbReference type="Proteomes" id="UP000541425">
    <property type="component" value="Unassembled WGS sequence"/>
</dbReference>
<evidence type="ECO:0000259" key="1">
    <source>
        <dbReference type="Pfam" id="PF01610"/>
    </source>
</evidence>